<dbReference type="Gene3D" id="2.70.70.10">
    <property type="entry name" value="Glucose Permease (Domain IIA)"/>
    <property type="match status" value="1"/>
</dbReference>
<evidence type="ECO:0000313" key="2">
    <source>
        <dbReference type="EMBL" id="QIA08392.1"/>
    </source>
</evidence>
<evidence type="ECO:0008006" key="4">
    <source>
        <dbReference type="Google" id="ProtNLM"/>
    </source>
</evidence>
<proteinExistence type="predicted"/>
<dbReference type="KEGG" id="drc:G0Q07_12010"/>
<dbReference type="EMBL" id="CP048409">
    <property type="protein sequence ID" value="QIA08392.1"/>
    <property type="molecule type" value="Genomic_DNA"/>
</dbReference>
<feature type="signal peptide" evidence="1">
    <location>
        <begin position="1"/>
        <end position="19"/>
    </location>
</feature>
<dbReference type="RefSeq" id="WP_163346311.1">
    <property type="nucleotide sequence ID" value="NZ_CP048409.1"/>
</dbReference>
<gene>
    <name evidence="2" type="ORF">G0Q07_12010</name>
</gene>
<dbReference type="AlphaFoldDB" id="A0A6C0REV3"/>
<keyword evidence="1" id="KW-0732">Signal</keyword>
<feature type="chain" id="PRO_5025491315" description="Peptidase M23 domain-containing protein" evidence="1">
    <location>
        <begin position="20"/>
        <end position="459"/>
    </location>
</feature>
<name>A0A6C0REV3_9BACT</name>
<evidence type="ECO:0000256" key="1">
    <source>
        <dbReference type="SAM" id="SignalP"/>
    </source>
</evidence>
<dbReference type="Proteomes" id="UP000474630">
    <property type="component" value="Chromosome"/>
</dbReference>
<evidence type="ECO:0000313" key="3">
    <source>
        <dbReference type="Proteomes" id="UP000474630"/>
    </source>
</evidence>
<accession>A0A6C0REV3</accession>
<sequence length="459" mass="52618">MKRQIIILILFCYSLLGSAQQVVEPDFSWGNCYYYNLNIGDSVKFKDVVVVLLDIKNHYNQLSIDNDTIDIKVSRRSLPLSFNSVRVFVADNRNVKKLAANKAAHGLLKKDALICLSESKEEMMPFDLFSFPVSYNHGFNWDMNEDNHMFSYQNKGCSNSNNEARSHEGIEIALTDARGIQKHWLVAIENSTVVWVEDEKKGRKSKEACLLLQSNSNTSIFYVYDHLFANSVEVKEGMQVRPGELLGTIWGDENWGHLQLAVVKSDTIPSYKNRFTNCVNFFPELYELYFKNSFSFTKSFTRGKVDFARPPVINGNRKNLLAFEEYAGMGWQLGTWNTADKVMSCTKEEIGNARLKKVLFENSPAECRNPENYFEFEINVRNGVYRIRSQVGDVKLASWQKIEYEGVEAATYNLNAGELKWTSEKVVKVNDRKLTIRIYVDPANQKVAGISEIVFQQAY</sequence>
<reference evidence="2 3" key="1">
    <citation type="submission" date="2020-02" db="EMBL/GenBank/DDBJ databases">
        <title>Genome sequencing for Draconibacterium sp. strain M1.</title>
        <authorList>
            <person name="Park S.-J."/>
        </authorList>
    </citation>
    <scope>NUCLEOTIDE SEQUENCE [LARGE SCALE GENOMIC DNA]</scope>
    <source>
        <strain evidence="2 3">M1</strain>
    </source>
</reference>
<protein>
    <recommendedName>
        <fullName evidence="4">Peptidase M23 domain-containing protein</fullName>
    </recommendedName>
</protein>
<dbReference type="InterPro" id="IPR011055">
    <property type="entry name" value="Dup_hybrid_motif"/>
</dbReference>
<organism evidence="2 3">
    <name type="scientific">Draconibacterium halophilum</name>
    <dbReference type="NCBI Taxonomy" id="2706887"/>
    <lineage>
        <taxon>Bacteria</taxon>
        <taxon>Pseudomonadati</taxon>
        <taxon>Bacteroidota</taxon>
        <taxon>Bacteroidia</taxon>
        <taxon>Marinilabiliales</taxon>
        <taxon>Prolixibacteraceae</taxon>
        <taxon>Draconibacterium</taxon>
    </lineage>
</organism>
<keyword evidence="3" id="KW-1185">Reference proteome</keyword>
<dbReference type="Gene3D" id="2.60.120.430">
    <property type="entry name" value="Galactose-binding lectin"/>
    <property type="match status" value="1"/>
</dbReference>